<evidence type="ECO:0000313" key="3">
    <source>
        <dbReference type="Proteomes" id="UP000056209"/>
    </source>
</evidence>
<accession>A0A100HNH6</accession>
<proteinExistence type="predicted"/>
<keyword evidence="1" id="KW-0812">Transmembrane</keyword>
<protein>
    <submittedName>
        <fullName evidence="2">Divalent anion:Na+ symporter (DASS) family transporter</fullName>
    </submittedName>
</protein>
<sequence>MNEGGLTLDEVMATPPVVRISTHQRDQRHFWLGAMFGAFPGALALLVWQLHEWALFLAVPLVLWMTMRIHAASATMPVVQVLHGHVIVRHTANPFPPTGGPS</sequence>
<gene>
    <name evidence="2" type="ORF">DEIGR_400116</name>
</gene>
<comment type="caution">
    <text evidence="2">The sequence shown here is derived from an EMBL/GenBank/DDBJ whole genome shotgun (WGS) entry which is preliminary data.</text>
</comment>
<dbReference type="Proteomes" id="UP000056209">
    <property type="component" value="Unassembled WGS sequence"/>
</dbReference>
<dbReference type="AlphaFoldDB" id="A0A100HNH6"/>
<keyword evidence="1" id="KW-0472">Membrane</keyword>
<keyword evidence="3" id="KW-1185">Reference proteome</keyword>
<keyword evidence="1" id="KW-1133">Transmembrane helix</keyword>
<dbReference type="EMBL" id="BCMS01000006">
    <property type="protein sequence ID" value="GAQ23983.1"/>
    <property type="molecule type" value="Genomic_DNA"/>
</dbReference>
<feature type="transmembrane region" description="Helical" evidence="1">
    <location>
        <begin position="53"/>
        <end position="71"/>
    </location>
</feature>
<feature type="transmembrane region" description="Helical" evidence="1">
    <location>
        <begin position="29"/>
        <end position="47"/>
    </location>
</feature>
<evidence type="ECO:0000256" key="1">
    <source>
        <dbReference type="SAM" id="Phobius"/>
    </source>
</evidence>
<reference evidence="3" key="1">
    <citation type="submission" date="2015-11" db="EMBL/GenBank/DDBJ databases">
        <title>Draft Genome Sequence of the Radioresistant Bacterium Deinococcus grandis, Isolated from Freshwater Fish in Japan.</title>
        <authorList>
            <person name="Satoh K."/>
            <person name="Onodera T."/>
            <person name="Omoso K."/>
            <person name="Takeda-Yano K."/>
            <person name="Katayama T."/>
            <person name="Oono Y."/>
            <person name="Narumi I."/>
        </authorList>
    </citation>
    <scope>NUCLEOTIDE SEQUENCE [LARGE SCALE GENOMIC DNA]</scope>
    <source>
        <strain evidence="3">ATCC 43672</strain>
    </source>
</reference>
<name>A0A100HNH6_9DEIO</name>
<organism evidence="2 3">
    <name type="scientific">Deinococcus grandis</name>
    <dbReference type="NCBI Taxonomy" id="57498"/>
    <lineage>
        <taxon>Bacteria</taxon>
        <taxon>Thermotogati</taxon>
        <taxon>Deinococcota</taxon>
        <taxon>Deinococci</taxon>
        <taxon>Deinococcales</taxon>
        <taxon>Deinococcaceae</taxon>
        <taxon>Deinococcus</taxon>
    </lineage>
</organism>
<evidence type="ECO:0000313" key="2">
    <source>
        <dbReference type="EMBL" id="GAQ23983.1"/>
    </source>
</evidence>
<dbReference type="RefSeq" id="WP_058980204.1">
    <property type="nucleotide sequence ID" value="NZ_BCMS01000006.1"/>
</dbReference>